<evidence type="ECO:0000259" key="1">
    <source>
        <dbReference type="Pfam" id="PF04167"/>
    </source>
</evidence>
<organism evidence="2">
    <name type="scientific">Deinococcus sp. VB142</name>
    <dbReference type="NCBI Taxonomy" id="3112952"/>
    <lineage>
        <taxon>Bacteria</taxon>
        <taxon>Thermotogati</taxon>
        <taxon>Deinococcota</taxon>
        <taxon>Deinococci</taxon>
        <taxon>Deinococcales</taxon>
        <taxon>Deinococcaceae</taxon>
        <taxon>Deinococcus</taxon>
    </lineage>
</organism>
<name>A0AAU6Q1S0_9DEIO</name>
<dbReference type="InterPro" id="IPR035930">
    <property type="entry name" value="FomD-like_sf"/>
</dbReference>
<protein>
    <submittedName>
        <fullName evidence="2">DUF402 domain-containing protein</fullName>
    </submittedName>
</protein>
<dbReference type="Gene3D" id="2.40.380.10">
    <property type="entry name" value="FomD-like"/>
    <property type="match status" value="1"/>
</dbReference>
<dbReference type="PANTHER" id="PTHR41271">
    <property type="entry name" value="DUF402 DOMAIN-CONTAINING PROTEIN"/>
    <property type="match status" value="1"/>
</dbReference>
<gene>
    <name evidence="2" type="ORF">WDJ50_12240</name>
</gene>
<dbReference type="RefSeq" id="WP_339095391.1">
    <property type="nucleotide sequence ID" value="NZ_CP149782.1"/>
</dbReference>
<accession>A0AAU6Q1S0</accession>
<evidence type="ECO:0000313" key="2">
    <source>
        <dbReference type="EMBL" id="WYF44165.1"/>
    </source>
</evidence>
<dbReference type="Pfam" id="PF04167">
    <property type="entry name" value="DUF402"/>
    <property type="match status" value="1"/>
</dbReference>
<reference evidence="2" key="1">
    <citation type="submission" date="2024-03" db="EMBL/GenBank/DDBJ databases">
        <title>Deinococcus weizhi sp. nov., isolated from human skin.</title>
        <authorList>
            <person name="Wei Z."/>
            <person name="Tian F."/>
            <person name="Yang C."/>
            <person name="Xin L.T."/>
            <person name="Wen Z.J."/>
            <person name="Lan K.C."/>
            <person name="Yu L."/>
            <person name="Zhe W."/>
            <person name="Dan F.D."/>
            <person name="Jun W."/>
            <person name="Rui Z."/>
            <person name="Yong X.J."/>
            <person name="Ting Y."/>
            <person name="Wei X."/>
            <person name="Xu Z.G."/>
            <person name="Xin Z."/>
            <person name="Dong F.G."/>
            <person name="Ni X.M."/>
            <person name="Zheng M.G."/>
            <person name="Chun Y."/>
            <person name="Qian W.X."/>
        </authorList>
    </citation>
    <scope>NUCLEOTIDE SEQUENCE</scope>
    <source>
        <strain evidence="2">VB142</strain>
    </source>
</reference>
<feature type="domain" description="DUF402" evidence="1">
    <location>
        <begin position="62"/>
        <end position="168"/>
    </location>
</feature>
<dbReference type="AlphaFoldDB" id="A0AAU6Q1S0"/>
<proteinExistence type="predicted"/>
<sequence length="184" mass="20545">MKHKRFDYRQWHRVEPGTGQQLVQPWAGGWVSEFRAEQVNKPLVVLVCGQTRTILQDGYRWVQYAEAGQHHALTVHLDPAGVPQQLYVDIGAAVGLDPDGIAYIDDLYLDVVALCDVQPDGRWRVTATEIIDVDEVEAALHAGQITPEQHALAWAEARAVQAALEAQTFAPVDIVRRYVRSLSV</sequence>
<dbReference type="EMBL" id="CP149782">
    <property type="protein sequence ID" value="WYF44165.1"/>
    <property type="molecule type" value="Genomic_DNA"/>
</dbReference>
<dbReference type="InterPro" id="IPR007295">
    <property type="entry name" value="DUF402"/>
</dbReference>
<dbReference type="PANTHER" id="PTHR41271:SF1">
    <property type="entry name" value="DUF402 DOMAIN-CONTAINING PROTEIN"/>
    <property type="match status" value="1"/>
</dbReference>
<dbReference type="SUPFAM" id="SSF159234">
    <property type="entry name" value="FomD-like"/>
    <property type="match status" value="1"/>
</dbReference>